<dbReference type="SUPFAM" id="SSF48239">
    <property type="entry name" value="Terpenoid cyclases/Protein prenyltransferases"/>
    <property type="match status" value="1"/>
</dbReference>
<dbReference type="AlphaFoldDB" id="A0A6P2DB01"/>
<keyword evidence="1" id="KW-0808">Transferase</keyword>
<keyword evidence="2" id="KW-1185">Reference proteome</keyword>
<dbReference type="Proteomes" id="UP000464178">
    <property type="component" value="Chromosome"/>
</dbReference>
<evidence type="ECO:0000313" key="1">
    <source>
        <dbReference type="EMBL" id="VTR97414.1"/>
    </source>
</evidence>
<dbReference type="InterPro" id="IPR008930">
    <property type="entry name" value="Terpenoid_cyclase/PrenylTrfase"/>
</dbReference>
<dbReference type="EMBL" id="LR593886">
    <property type="protein sequence ID" value="VTR97414.1"/>
    <property type="molecule type" value="Genomic_DNA"/>
</dbReference>
<organism evidence="1 2">
    <name type="scientific">Gemmata massiliana</name>
    <dbReference type="NCBI Taxonomy" id="1210884"/>
    <lineage>
        <taxon>Bacteria</taxon>
        <taxon>Pseudomonadati</taxon>
        <taxon>Planctomycetota</taxon>
        <taxon>Planctomycetia</taxon>
        <taxon>Gemmatales</taxon>
        <taxon>Gemmataceae</taxon>
        <taxon>Gemmata</taxon>
    </lineage>
</organism>
<protein>
    <recommendedName>
        <fullName evidence="3">Squalene cyclase C-terminal domain-containing protein</fullName>
    </recommendedName>
</protein>
<accession>A0A6P2DB01</accession>
<evidence type="ECO:0008006" key="3">
    <source>
        <dbReference type="Google" id="ProtNLM"/>
    </source>
</evidence>
<name>A0A6P2DB01_9BACT</name>
<dbReference type="KEGG" id="gms:SOIL9_07300"/>
<proteinExistence type="predicted"/>
<sequence length="330" mass="34883">MTALIASLAITIAAPVPPDKGRDAELEKKVAPARAKAIKYLKDSQQPNGSWEGEVLKSLADIDGGATALAVLGLLEAGVPAKDPAVAKAVEYLLALKPSRTYVVSLRTQALARVDATKYAQELQAGADWLLGKAITRRGKLVGWSYPGGEIADNSNTHFAVMALHAAAQSGAKVDADIWLKVRDLYTDTQHKGGGWMYCTTGGDAPSHSMTLVALLSLAVAVKYDEKAAGPGPAFEKGMAAFLGEKVGKFGDGQSSACFWMTAAELGHTLGSTEFKSGQHARAWYREGAEKILKEQQADGSWKPGAAVIDKNYPVVTTACGLYLLGRPLK</sequence>
<reference evidence="1 2" key="1">
    <citation type="submission" date="2019-05" db="EMBL/GenBank/DDBJ databases">
        <authorList>
            <consortium name="Science for Life Laboratories"/>
        </authorList>
    </citation>
    <scope>NUCLEOTIDE SEQUENCE [LARGE SCALE GENOMIC DNA]</scope>
    <source>
        <strain evidence="1">Soil9</strain>
    </source>
</reference>
<evidence type="ECO:0000313" key="2">
    <source>
        <dbReference type="Proteomes" id="UP000464178"/>
    </source>
</evidence>
<dbReference type="RefSeq" id="WP_162671193.1">
    <property type="nucleotide sequence ID" value="NZ_LR593886.1"/>
</dbReference>
<dbReference type="Gene3D" id="1.50.10.20">
    <property type="match status" value="2"/>
</dbReference>
<gene>
    <name evidence="1" type="ORF">SOIL9_07300</name>
</gene>
<dbReference type="GO" id="GO:0016740">
    <property type="term" value="F:transferase activity"/>
    <property type="evidence" value="ECO:0007669"/>
    <property type="project" value="UniProtKB-KW"/>
</dbReference>